<dbReference type="HOGENOM" id="CLU_967844_0_0_1"/>
<dbReference type="PaxDb" id="2903-EOD39469"/>
<dbReference type="KEGG" id="ehx:EMIHUDRAFT_199934"/>
<proteinExistence type="predicted"/>
<keyword evidence="3" id="KW-1185">Reference proteome</keyword>
<dbReference type="EnsemblProtists" id="EOD39469">
    <property type="protein sequence ID" value="EOD39469"/>
    <property type="gene ID" value="EMIHUDRAFT_199934"/>
</dbReference>
<reference evidence="2" key="2">
    <citation type="submission" date="2024-10" db="UniProtKB">
        <authorList>
            <consortium name="EnsemblProtists"/>
        </authorList>
    </citation>
    <scope>IDENTIFICATION</scope>
</reference>
<dbReference type="Proteomes" id="UP000013827">
    <property type="component" value="Unassembled WGS sequence"/>
</dbReference>
<reference evidence="3" key="1">
    <citation type="journal article" date="2013" name="Nature">
        <title>Pan genome of the phytoplankton Emiliania underpins its global distribution.</title>
        <authorList>
            <person name="Read B.A."/>
            <person name="Kegel J."/>
            <person name="Klute M.J."/>
            <person name="Kuo A."/>
            <person name="Lefebvre S.C."/>
            <person name="Maumus F."/>
            <person name="Mayer C."/>
            <person name="Miller J."/>
            <person name="Monier A."/>
            <person name="Salamov A."/>
            <person name="Young J."/>
            <person name="Aguilar M."/>
            <person name="Claverie J.M."/>
            <person name="Frickenhaus S."/>
            <person name="Gonzalez K."/>
            <person name="Herman E.K."/>
            <person name="Lin Y.C."/>
            <person name="Napier J."/>
            <person name="Ogata H."/>
            <person name="Sarno A.F."/>
            <person name="Shmutz J."/>
            <person name="Schroeder D."/>
            <person name="de Vargas C."/>
            <person name="Verret F."/>
            <person name="von Dassow P."/>
            <person name="Valentin K."/>
            <person name="Van de Peer Y."/>
            <person name="Wheeler G."/>
            <person name="Dacks J.B."/>
            <person name="Delwiche C.F."/>
            <person name="Dyhrman S.T."/>
            <person name="Glockner G."/>
            <person name="John U."/>
            <person name="Richards T."/>
            <person name="Worden A.Z."/>
            <person name="Zhang X."/>
            <person name="Grigoriev I.V."/>
            <person name="Allen A.E."/>
            <person name="Bidle K."/>
            <person name="Borodovsky M."/>
            <person name="Bowler C."/>
            <person name="Brownlee C."/>
            <person name="Cock J.M."/>
            <person name="Elias M."/>
            <person name="Gladyshev V.N."/>
            <person name="Groth M."/>
            <person name="Guda C."/>
            <person name="Hadaegh A."/>
            <person name="Iglesias-Rodriguez M.D."/>
            <person name="Jenkins J."/>
            <person name="Jones B.M."/>
            <person name="Lawson T."/>
            <person name="Leese F."/>
            <person name="Lindquist E."/>
            <person name="Lobanov A."/>
            <person name="Lomsadze A."/>
            <person name="Malik S.B."/>
            <person name="Marsh M.E."/>
            <person name="Mackinder L."/>
            <person name="Mock T."/>
            <person name="Mueller-Roeber B."/>
            <person name="Pagarete A."/>
            <person name="Parker M."/>
            <person name="Probert I."/>
            <person name="Quesneville H."/>
            <person name="Raines C."/>
            <person name="Rensing S.A."/>
            <person name="Riano-Pachon D.M."/>
            <person name="Richier S."/>
            <person name="Rokitta S."/>
            <person name="Shiraiwa Y."/>
            <person name="Soanes D.M."/>
            <person name="van der Giezen M."/>
            <person name="Wahlund T.M."/>
            <person name="Williams B."/>
            <person name="Wilson W."/>
            <person name="Wolfe G."/>
            <person name="Wurch L.L."/>
        </authorList>
    </citation>
    <scope>NUCLEOTIDE SEQUENCE</scope>
</reference>
<feature type="region of interest" description="Disordered" evidence="1">
    <location>
        <begin position="29"/>
        <end position="57"/>
    </location>
</feature>
<organism evidence="2 3">
    <name type="scientific">Emiliania huxleyi (strain CCMP1516)</name>
    <dbReference type="NCBI Taxonomy" id="280463"/>
    <lineage>
        <taxon>Eukaryota</taxon>
        <taxon>Haptista</taxon>
        <taxon>Haptophyta</taxon>
        <taxon>Prymnesiophyceae</taxon>
        <taxon>Isochrysidales</taxon>
        <taxon>Noelaerhabdaceae</taxon>
        <taxon>Emiliania</taxon>
    </lineage>
</organism>
<evidence type="ECO:0000256" key="1">
    <source>
        <dbReference type="SAM" id="MobiDB-lite"/>
    </source>
</evidence>
<accession>A0A0D3KUN4</accession>
<dbReference type="AlphaFoldDB" id="A0A0D3KUN4"/>
<evidence type="ECO:0000313" key="3">
    <source>
        <dbReference type="Proteomes" id="UP000013827"/>
    </source>
</evidence>
<dbReference type="SUPFAM" id="SSF51197">
    <property type="entry name" value="Clavaminate synthase-like"/>
    <property type="match status" value="1"/>
</dbReference>
<dbReference type="RefSeq" id="XP_005791898.1">
    <property type="nucleotide sequence ID" value="XM_005791841.1"/>
</dbReference>
<evidence type="ECO:0000313" key="2">
    <source>
        <dbReference type="EnsemblProtists" id="EOD39469"/>
    </source>
</evidence>
<dbReference type="GeneID" id="17284740"/>
<sequence length="288" mass="32123">MSCNRTRANCLFLTPLSWTEAARARFAESGGSSSDSRKARSLEAYERERETPRSDWGQRSDCDLPILTLEDWRKKHPEGYPQIPARLQQSTTNVLPCCSLTLPTALALAHFGHLLLAFGELFSALLPRQCAGTVEPEHRAGGQLALPAEQQRALRIQDYGTLRNLASTWHNQSRGRYVSLFHCRSIFCHRLFSTLGVPRQLDGGREPSSTNLLIGGPGSGLPFHFHRANWQMQILGDKAWFLLPPSGMTAELSKKVGPFLYPAEGWAPHLSGRAIGERPLVCVQRPRE</sequence>
<name>A0A0D3KUN4_EMIH1</name>
<evidence type="ECO:0008006" key="4">
    <source>
        <dbReference type="Google" id="ProtNLM"/>
    </source>
</evidence>
<feature type="compositionally biased region" description="Basic and acidic residues" evidence="1">
    <location>
        <begin position="35"/>
        <end position="57"/>
    </location>
</feature>
<dbReference type="Gene3D" id="2.60.120.650">
    <property type="entry name" value="Cupin"/>
    <property type="match status" value="1"/>
</dbReference>
<protein>
    <recommendedName>
        <fullName evidence="4">JmjC domain-containing protein</fullName>
    </recommendedName>
</protein>